<dbReference type="InterPro" id="IPR036527">
    <property type="entry name" value="SCP2_sterol-bd_dom_sf"/>
</dbReference>
<name>A0A7T5R4H6_9BACT</name>
<evidence type="ECO:0000313" key="3">
    <source>
        <dbReference type="Proteomes" id="UP000595362"/>
    </source>
</evidence>
<protein>
    <submittedName>
        <fullName evidence="2">SCP2 sterol-binding domain-containing protein</fullName>
    </submittedName>
</protein>
<dbReference type="InterPro" id="IPR003033">
    <property type="entry name" value="SCP2_sterol-bd_dom"/>
</dbReference>
<accession>A0A7T5R4H6</accession>
<dbReference type="Proteomes" id="UP000595362">
    <property type="component" value="Chromosome"/>
</dbReference>
<feature type="domain" description="SCP2" evidence="1">
    <location>
        <begin position="54"/>
        <end position="141"/>
    </location>
</feature>
<dbReference type="EMBL" id="CP066681">
    <property type="protein sequence ID" value="QQG37286.1"/>
    <property type="molecule type" value="Genomic_DNA"/>
</dbReference>
<evidence type="ECO:0000313" key="2">
    <source>
        <dbReference type="EMBL" id="QQG37286.1"/>
    </source>
</evidence>
<reference evidence="2 3" key="1">
    <citation type="submission" date="2020-07" db="EMBL/GenBank/DDBJ databases">
        <title>Huge and variable diversity of episymbiotic CPR bacteria and DPANN archaea in groundwater ecosystems.</title>
        <authorList>
            <person name="He C.Y."/>
            <person name="Keren R."/>
            <person name="Whittaker M."/>
            <person name="Farag I.F."/>
            <person name="Doudna J."/>
            <person name="Cate J.H.D."/>
            <person name="Banfield J.F."/>
        </authorList>
    </citation>
    <scope>NUCLEOTIDE SEQUENCE [LARGE SCALE GENOMIC DNA]</scope>
    <source>
        <strain evidence="2">NC_groundwater_70_Ag_B-0.1um_54_66</strain>
    </source>
</reference>
<organism evidence="2 3">
    <name type="scientific">Micavibrio aeruginosavorus</name>
    <dbReference type="NCBI Taxonomy" id="349221"/>
    <lineage>
        <taxon>Bacteria</taxon>
        <taxon>Pseudomonadati</taxon>
        <taxon>Bdellovibrionota</taxon>
        <taxon>Bdellovibrionia</taxon>
        <taxon>Bdellovibrionales</taxon>
        <taxon>Pseudobdellovibrionaceae</taxon>
        <taxon>Micavibrio</taxon>
    </lineage>
</organism>
<sequence length="173" mass="19257">MAYNEMAAGPQFSFQNLPRRLLAPLPLPLLQPILSRVIRKTAENRPELFGRLGIHQNKTYLVDPTNMPFVFLLTPDSSQPRLRACRRGRHAPSYDARIAGTFLTLLNMIDGSLDGDALFFTRDLIVEGDTEAVVVLRNALDDLDGSIVDDLADQFGPLGRAAVSALRRIRRDS</sequence>
<gene>
    <name evidence="2" type="ORF">HYS17_05870</name>
</gene>
<evidence type="ECO:0000259" key="1">
    <source>
        <dbReference type="Pfam" id="PF02036"/>
    </source>
</evidence>
<dbReference type="SUPFAM" id="SSF55718">
    <property type="entry name" value="SCP-like"/>
    <property type="match status" value="1"/>
</dbReference>
<dbReference type="Pfam" id="PF02036">
    <property type="entry name" value="SCP2"/>
    <property type="match status" value="1"/>
</dbReference>
<proteinExistence type="predicted"/>
<dbReference type="AlphaFoldDB" id="A0A7T5R4H6"/>